<keyword evidence="2" id="KW-0229">DNA integration</keyword>
<dbReference type="GO" id="GO:0006310">
    <property type="term" value="P:DNA recombination"/>
    <property type="evidence" value="ECO:0007669"/>
    <property type="project" value="UniProtKB-KW"/>
</dbReference>
<dbReference type="Pfam" id="PF00589">
    <property type="entry name" value="Phage_integrase"/>
    <property type="match status" value="1"/>
</dbReference>
<sequence length="375" mass="42579">MVTRHGKTLWRYRRKGKEAMMPGEPHTPEFDAAYSAIIEGRALPNADVIRHPKAAAPRSLKAAYQLLKQEDEWLALDPLKTQATYARTIERILDLPAGNNSTIGDGPFADLERAHVKNILKHFPTHMARTALICMKKLTMIALDQEWIKHDPTYRLKKNTPTQGHHPWPADIMAKFEAKWPIGSRPRTAYALALWLGNRVSDVARLSWSHYTVKQIMIDGTLCEYEGFEFVQWKGRKKKGEAMFLPMTPMLATELAPLERDPEGPVLKKQLKSKKRGWFYADITLTIAMAEWCEKAGIPPGYTMHGLRKSLGVKLAEADASTRQIMDTLGHRNIAYAELYTRKASQARLAIQAMDKVSAMETARRKPRLIVSNKK</sequence>
<dbReference type="Proteomes" id="UP000009045">
    <property type="component" value="Chromosome"/>
</dbReference>
<dbReference type="KEGG" id="smx:SM11_chr1049"/>
<evidence type="ECO:0000256" key="1">
    <source>
        <dbReference type="ARBA" id="ARBA00008857"/>
    </source>
</evidence>
<keyword evidence="3" id="KW-0238">DNA-binding</keyword>
<name>F7X3C2_SINMM</name>
<evidence type="ECO:0000256" key="2">
    <source>
        <dbReference type="ARBA" id="ARBA00022908"/>
    </source>
</evidence>
<evidence type="ECO:0000313" key="7">
    <source>
        <dbReference type="Proteomes" id="UP000009045"/>
    </source>
</evidence>
<evidence type="ECO:0000256" key="4">
    <source>
        <dbReference type="ARBA" id="ARBA00023172"/>
    </source>
</evidence>
<dbReference type="InterPro" id="IPR050090">
    <property type="entry name" value="Tyrosine_recombinase_XerCD"/>
</dbReference>
<dbReference type="GO" id="GO:0015074">
    <property type="term" value="P:DNA integration"/>
    <property type="evidence" value="ECO:0007669"/>
    <property type="project" value="UniProtKB-KW"/>
</dbReference>
<dbReference type="InterPro" id="IPR013762">
    <property type="entry name" value="Integrase-like_cat_sf"/>
</dbReference>
<dbReference type="PANTHER" id="PTHR30349:SF41">
    <property type="entry name" value="INTEGRASE_RECOMBINASE PROTEIN MJ0367-RELATED"/>
    <property type="match status" value="1"/>
</dbReference>
<evidence type="ECO:0000259" key="5">
    <source>
        <dbReference type="PROSITE" id="PS51898"/>
    </source>
</evidence>
<dbReference type="PATRIC" id="fig|707241.3.peg.1101"/>
<dbReference type="PANTHER" id="PTHR30349">
    <property type="entry name" value="PHAGE INTEGRASE-RELATED"/>
    <property type="match status" value="1"/>
</dbReference>
<evidence type="ECO:0000256" key="3">
    <source>
        <dbReference type="ARBA" id="ARBA00023125"/>
    </source>
</evidence>
<dbReference type="EMBL" id="CP001830">
    <property type="protein sequence ID" value="AEH78326.1"/>
    <property type="molecule type" value="Genomic_DNA"/>
</dbReference>
<dbReference type="InterPro" id="IPR011010">
    <property type="entry name" value="DNA_brk_join_enz"/>
</dbReference>
<comment type="similarity">
    <text evidence="1">Belongs to the 'phage' integrase family.</text>
</comment>
<keyword evidence="4" id="KW-0233">DNA recombination</keyword>
<organism evidence="6 7">
    <name type="scientific">Sinorhizobium meliloti (strain SM11)</name>
    <dbReference type="NCBI Taxonomy" id="707241"/>
    <lineage>
        <taxon>Bacteria</taxon>
        <taxon>Pseudomonadati</taxon>
        <taxon>Pseudomonadota</taxon>
        <taxon>Alphaproteobacteria</taxon>
        <taxon>Hyphomicrobiales</taxon>
        <taxon>Rhizobiaceae</taxon>
        <taxon>Sinorhizobium/Ensifer group</taxon>
        <taxon>Sinorhizobium</taxon>
    </lineage>
</organism>
<feature type="domain" description="Tyr recombinase" evidence="5">
    <location>
        <begin position="155"/>
        <end position="354"/>
    </location>
</feature>
<dbReference type="HOGENOM" id="CLU_056713_2_0_5"/>
<dbReference type="SUPFAM" id="SSF56349">
    <property type="entry name" value="DNA breaking-rejoining enzymes"/>
    <property type="match status" value="1"/>
</dbReference>
<reference evidence="6 7" key="1">
    <citation type="journal article" date="2011" name="J. Biotechnol.">
        <title>The complete genome sequence of the dominant Sinorhizobium meliloti field isolate SM11 extends the S. meliloti pan-genome.</title>
        <authorList>
            <person name="Schneiker-Bekel S."/>
            <person name="Wibberg D."/>
            <person name="Bekel T."/>
            <person name="Blom J."/>
            <person name="Linke B."/>
            <person name="Neuweger H."/>
            <person name="Stiens M."/>
            <person name="Vorholter F.J."/>
            <person name="Weidner S."/>
            <person name="Goesmann A."/>
            <person name="Puhler A."/>
            <person name="Schluter A."/>
        </authorList>
    </citation>
    <scope>NUCLEOTIDE SEQUENCE [LARGE SCALE GENOMIC DNA]</scope>
    <source>
        <strain evidence="6 7">SM11</strain>
    </source>
</reference>
<evidence type="ECO:0000313" key="6">
    <source>
        <dbReference type="EMBL" id="AEH78326.1"/>
    </source>
</evidence>
<accession>F7X3C2</accession>
<dbReference type="PROSITE" id="PS51898">
    <property type="entry name" value="TYR_RECOMBINASE"/>
    <property type="match status" value="1"/>
</dbReference>
<dbReference type="GO" id="GO:0003677">
    <property type="term" value="F:DNA binding"/>
    <property type="evidence" value="ECO:0007669"/>
    <property type="project" value="UniProtKB-KW"/>
</dbReference>
<dbReference type="InterPro" id="IPR002104">
    <property type="entry name" value="Integrase_catalytic"/>
</dbReference>
<dbReference type="Gene3D" id="1.10.443.10">
    <property type="entry name" value="Intergrase catalytic core"/>
    <property type="match status" value="1"/>
</dbReference>
<gene>
    <name evidence="6" type="ordered locus">SM11_chr1049</name>
</gene>
<protein>
    <submittedName>
        <fullName evidence="6">Phage integrase</fullName>
    </submittedName>
</protein>
<dbReference type="AlphaFoldDB" id="F7X3C2"/>
<proteinExistence type="inferred from homology"/>
<dbReference type="CDD" id="cd00397">
    <property type="entry name" value="DNA_BRE_C"/>
    <property type="match status" value="1"/>
</dbReference>